<feature type="transmembrane region" description="Helical" evidence="4">
    <location>
        <begin position="391"/>
        <end position="409"/>
    </location>
</feature>
<dbReference type="GO" id="GO:0016020">
    <property type="term" value="C:membrane"/>
    <property type="evidence" value="ECO:0007669"/>
    <property type="project" value="UniProtKB-SubCell"/>
</dbReference>
<keyword evidence="6" id="KW-1185">Reference proteome</keyword>
<keyword evidence="4" id="KW-0812">Transmembrane</keyword>
<evidence type="ECO:0000313" key="5">
    <source>
        <dbReference type="EMBL" id="KAF9515865.1"/>
    </source>
</evidence>
<evidence type="ECO:0000256" key="4">
    <source>
        <dbReference type="SAM" id="Phobius"/>
    </source>
</evidence>
<dbReference type="GO" id="GO:0008610">
    <property type="term" value="P:lipid biosynthetic process"/>
    <property type="evidence" value="ECO:0007669"/>
    <property type="project" value="UniProtKB-ARBA"/>
</dbReference>
<feature type="transmembrane region" description="Helical" evidence="4">
    <location>
        <begin position="257"/>
        <end position="276"/>
    </location>
</feature>
<feature type="transmembrane region" description="Helical" evidence="4">
    <location>
        <begin position="88"/>
        <end position="106"/>
    </location>
</feature>
<comment type="similarity">
    <text evidence="2">Belongs to the CDP-alcohol phosphatidyltransferase class-I family.</text>
</comment>
<evidence type="ECO:0000313" key="6">
    <source>
        <dbReference type="Proteomes" id="UP000886523"/>
    </source>
</evidence>
<evidence type="ECO:0008006" key="7">
    <source>
        <dbReference type="Google" id="ProtNLM"/>
    </source>
</evidence>
<evidence type="ECO:0000256" key="2">
    <source>
        <dbReference type="ARBA" id="ARBA00010441"/>
    </source>
</evidence>
<reference evidence="5" key="1">
    <citation type="journal article" date="2020" name="Nat. Commun.">
        <title>Large-scale genome sequencing of mycorrhizal fungi provides insights into the early evolution of symbiotic traits.</title>
        <authorList>
            <person name="Miyauchi S."/>
            <person name="Kiss E."/>
            <person name="Kuo A."/>
            <person name="Drula E."/>
            <person name="Kohler A."/>
            <person name="Sanchez-Garcia M."/>
            <person name="Morin E."/>
            <person name="Andreopoulos B."/>
            <person name="Barry K.W."/>
            <person name="Bonito G."/>
            <person name="Buee M."/>
            <person name="Carver A."/>
            <person name="Chen C."/>
            <person name="Cichocki N."/>
            <person name="Clum A."/>
            <person name="Culley D."/>
            <person name="Crous P.W."/>
            <person name="Fauchery L."/>
            <person name="Girlanda M."/>
            <person name="Hayes R.D."/>
            <person name="Keri Z."/>
            <person name="LaButti K."/>
            <person name="Lipzen A."/>
            <person name="Lombard V."/>
            <person name="Magnuson J."/>
            <person name="Maillard F."/>
            <person name="Murat C."/>
            <person name="Nolan M."/>
            <person name="Ohm R.A."/>
            <person name="Pangilinan J."/>
            <person name="Pereira M.F."/>
            <person name="Perotto S."/>
            <person name="Peter M."/>
            <person name="Pfister S."/>
            <person name="Riley R."/>
            <person name="Sitrit Y."/>
            <person name="Stielow J.B."/>
            <person name="Szollosi G."/>
            <person name="Zifcakova L."/>
            <person name="Stursova M."/>
            <person name="Spatafora J.W."/>
            <person name="Tedersoo L."/>
            <person name="Vaario L.M."/>
            <person name="Yamada A."/>
            <person name="Yan M."/>
            <person name="Wang P."/>
            <person name="Xu J."/>
            <person name="Bruns T."/>
            <person name="Baldrian P."/>
            <person name="Vilgalys R."/>
            <person name="Dunand C."/>
            <person name="Henrissat B."/>
            <person name="Grigoriev I.V."/>
            <person name="Hibbett D."/>
            <person name="Nagy L.G."/>
            <person name="Martin F.M."/>
        </authorList>
    </citation>
    <scope>NUCLEOTIDE SEQUENCE</scope>
    <source>
        <strain evidence="5">UP504</strain>
    </source>
</reference>
<keyword evidence="3 4" id="KW-0472">Membrane</keyword>
<comment type="caution">
    <text evidence="5">The sequence shown here is derived from an EMBL/GenBank/DDBJ whole genome shotgun (WGS) entry which is preliminary data.</text>
</comment>
<proteinExistence type="inferred from homology"/>
<dbReference type="OrthoDB" id="196717at2759"/>
<feature type="transmembrane region" description="Helical" evidence="4">
    <location>
        <begin position="321"/>
        <end position="341"/>
    </location>
</feature>
<keyword evidence="4" id="KW-1133">Transmembrane helix</keyword>
<accession>A0A9P6B2P6</accession>
<evidence type="ECO:0000256" key="3">
    <source>
        <dbReference type="ARBA" id="ARBA00023136"/>
    </source>
</evidence>
<organism evidence="5 6">
    <name type="scientific">Hydnum rufescens UP504</name>
    <dbReference type="NCBI Taxonomy" id="1448309"/>
    <lineage>
        <taxon>Eukaryota</taxon>
        <taxon>Fungi</taxon>
        <taxon>Dikarya</taxon>
        <taxon>Basidiomycota</taxon>
        <taxon>Agaricomycotina</taxon>
        <taxon>Agaricomycetes</taxon>
        <taxon>Cantharellales</taxon>
        <taxon>Hydnaceae</taxon>
        <taxon>Hydnum</taxon>
    </lineage>
</organism>
<dbReference type="InterPro" id="IPR043130">
    <property type="entry name" value="CDP-OH_PTrfase_TM_dom"/>
</dbReference>
<dbReference type="InterPro" id="IPR014472">
    <property type="entry name" value="CHOPT"/>
</dbReference>
<feature type="transmembrane region" description="Helical" evidence="4">
    <location>
        <begin position="46"/>
        <end position="68"/>
    </location>
</feature>
<dbReference type="EMBL" id="MU128945">
    <property type="protein sequence ID" value="KAF9515865.1"/>
    <property type="molecule type" value="Genomic_DNA"/>
</dbReference>
<sequence>MGAIISDDALENLRLYKYSGVDRSILSHLFLNVYWAKFAKLFPRNVAPNTITLAGLVMVMLNVATLIYYDPLYLGEHGGASGPPRWLYFTWAVGLFLYQTLMLVMGTNPLTEVFPRVLTIEFVHRKQARRTGMAGPLGEMFDHGCDAINTTLEVILCLRALDLTRSWWTVAAVTATAANFYLTTWEEFHTGTLYLGVFSGPVEGIIIICIIYIVTGTCGTAFWAKPILSLPLLSKLTKVGPLVKIIPPPVRAIPIRIAFMAFSGFGLGFNILGGYANVFRSLKKNDSALAPLARLVPFCLSVVLHLLLLSSPLAGNSYKTLVQSPLFLPYIFFWGLGFAHQVGRMITAHVTHTPFPYWDPMWVWITLGAIDGHALKLFGRRPFIQSTQARQTIFIAVSLFISLVLYGRFCTLVIQDITEYLGSRASPKRNKNGEWTHSWDTEKNA</sequence>
<dbReference type="PANTHER" id="PTHR10414:SF37">
    <property type="entry name" value="BB IN A BOXCAR, ISOFORM C"/>
    <property type="match status" value="1"/>
</dbReference>
<gene>
    <name evidence="5" type="ORF">BS47DRAFT_1371898</name>
</gene>
<dbReference type="Proteomes" id="UP000886523">
    <property type="component" value="Unassembled WGS sequence"/>
</dbReference>
<dbReference type="PANTHER" id="PTHR10414">
    <property type="entry name" value="ETHANOLAMINEPHOSPHOTRANSFERASE"/>
    <property type="match status" value="1"/>
</dbReference>
<name>A0A9P6B2P6_9AGAM</name>
<dbReference type="PIRSF" id="PIRSF015665">
    <property type="entry name" value="CHOPT"/>
    <property type="match status" value="1"/>
</dbReference>
<feature type="transmembrane region" description="Helical" evidence="4">
    <location>
        <begin position="288"/>
        <end position="309"/>
    </location>
</feature>
<dbReference type="AlphaFoldDB" id="A0A9P6B2P6"/>
<protein>
    <recommendedName>
        <fullName evidence="7">Ethanolaminephosphotransferase</fullName>
    </recommendedName>
</protein>
<evidence type="ECO:0000256" key="1">
    <source>
        <dbReference type="ARBA" id="ARBA00004370"/>
    </source>
</evidence>
<dbReference type="Gene3D" id="1.20.120.1760">
    <property type="match status" value="1"/>
</dbReference>
<comment type="subcellular location">
    <subcellularLocation>
        <location evidence="1">Membrane</location>
    </subcellularLocation>
</comment>